<feature type="transmembrane region" description="Helical" evidence="1">
    <location>
        <begin position="85"/>
        <end position="106"/>
    </location>
</feature>
<evidence type="ECO:0000313" key="3">
    <source>
        <dbReference type="EMBL" id="QOL19877.1"/>
    </source>
</evidence>
<dbReference type="Pfam" id="PF09335">
    <property type="entry name" value="VTT_dom"/>
    <property type="match status" value="1"/>
</dbReference>
<keyword evidence="1" id="KW-0472">Membrane</keyword>
<dbReference type="InterPro" id="IPR032816">
    <property type="entry name" value="VTT_dom"/>
</dbReference>
<dbReference type="Proteomes" id="UP000594001">
    <property type="component" value="Chromosome"/>
</dbReference>
<gene>
    <name evidence="3" type="primary">yohD</name>
    <name evidence="3" type="ORF">CPBP_00648</name>
</gene>
<protein>
    <submittedName>
        <fullName evidence="3">Inner membrane protein YohD</fullName>
    </submittedName>
</protein>
<evidence type="ECO:0000256" key="1">
    <source>
        <dbReference type="SAM" id="Phobius"/>
    </source>
</evidence>
<sequence length="185" mass="21368">MESFIQKYGYFAVFLGSTIEGELILMTAGYFAYMGVLDLSWVIVFAFLGTLIADQGCFFIGRYYGPRLLERFPKLKKKSEKVFRLLHAYKNLFIMTFRFVYGIRIASPLIIGASQLSPKRFTVLNFPAALIWAIVIAWIGYFFGGTFEVILENMHRIQRYGLFVGAPIAVCVWAVYKVYLKHYRD</sequence>
<feature type="transmembrane region" description="Helical" evidence="1">
    <location>
        <begin position="126"/>
        <end position="151"/>
    </location>
</feature>
<dbReference type="GO" id="GO:0005886">
    <property type="term" value="C:plasma membrane"/>
    <property type="evidence" value="ECO:0007669"/>
    <property type="project" value="TreeGrafter"/>
</dbReference>
<keyword evidence="1" id="KW-0812">Transmembrane</keyword>
<name>A0A7L9RTE0_9PROT</name>
<feature type="domain" description="VTT" evidence="2">
    <location>
        <begin position="21"/>
        <end position="141"/>
    </location>
</feature>
<keyword evidence="4" id="KW-1185">Reference proteome</keyword>
<dbReference type="PANTHER" id="PTHR42709">
    <property type="entry name" value="ALKALINE PHOSPHATASE LIKE PROTEIN"/>
    <property type="match status" value="1"/>
</dbReference>
<dbReference type="RefSeq" id="WP_350331437.1">
    <property type="nucleotide sequence ID" value="NZ_CP054719.1"/>
</dbReference>
<keyword evidence="1" id="KW-1133">Transmembrane helix</keyword>
<evidence type="ECO:0000313" key="4">
    <source>
        <dbReference type="Proteomes" id="UP000594001"/>
    </source>
</evidence>
<accession>A0A7L9RTE0</accession>
<feature type="transmembrane region" description="Helical" evidence="1">
    <location>
        <begin position="160"/>
        <end position="179"/>
    </location>
</feature>
<dbReference type="PANTHER" id="PTHR42709:SF2">
    <property type="entry name" value="INNER MEMBRANE PROTEIN YOHD"/>
    <property type="match status" value="1"/>
</dbReference>
<evidence type="ECO:0000259" key="2">
    <source>
        <dbReference type="Pfam" id="PF09335"/>
    </source>
</evidence>
<dbReference type="InterPro" id="IPR051311">
    <property type="entry name" value="DedA_domain"/>
</dbReference>
<organism evidence="3 4">
    <name type="scientific">Candidatus Bodocaedibacter vickermanii</name>
    <dbReference type="NCBI Taxonomy" id="2741701"/>
    <lineage>
        <taxon>Bacteria</taxon>
        <taxon>Pseudomonadati</taxon>
        <taxon>Pseudomonadota</taxon>
        <taxon>Alphaproteobacteria</taxon>
        <taxon>Holosporales</taxon>
        <taxon>Candidatus Paracaedibacteraceae</taxon>
        <taxon>Candidatus Bodocaedibacter</taxon>
    </lineage>
</organism>
<reference evidence="3 4" key="1">
    <citation type="submission" date="2020-06" db="EMBL/GenBank/DDBJ databases">
        <title>The endosymbiont of the kinetoplastid Bodo saltans is a Paracaedibacter-like alpha-proteobacterium possessing a putative toxin-antitoxin system.</title>
        <authorList>
            <person name="Midha S."/>
            <person name="Rigden D.J."/>
            <person name="Siozios S."/>
            <person name="Hurst G.D.D."/>
            <person name="Jackson A.P."/>
        </authorList>
    </citation>
    <scope>NUCLEOTIDE SEQUENCE [LARGE SCALE GENOMIC DNA]</scope>
    <source>
        <strain evidence="3">Lake Konstanz</strain>
    </source>
</reference>
<dbReference type="KEGG" id="pbal:CPBP_00648"/>
<dbReference type="EMBL" id="CP054719">
    <property type="protein sequence ID" value="QOL19877.1"/>
    <property type="molecule type" value="Genomic_DNA"/>
</dbReference>
<proteinExistence type="predicted"/>
<dbReference type="AlphaFoldDB" id="A0A7L9RTE0"/>
<feature type="transmembrane region" description="Helical" evidence="1">
    <location>
        <begin position="39"/>
        <end position="64"/>
    </location>
</feature>
<feature type="transmembrane region" description="Helical" evidence="1">
    <location>
        <begin position="12"/>
        <end position="33"/>
    </location>
</feature>